<feature type="compositionally biased region" description="Low complexity" evidence="1">
    <location>
        <begin position="83"/>
        <end position="93"/>
    </location>
</feature>
<dbReference type="Proteomes" id="UP001139168">
    <property type="component" value="Unassembled WGS sequence"/>
</dbReference>
<evidence type="ECO:0000256" key="1">
    <source>
        <dbReference type="SAM" id="MobiDB-lite"/>
    </source>
</evidence>
<keyword evidence="2" id="KW-0472">Membrane</keyword>
<organism evidence="4 5">
    <name type="scientific">Arthrobacter gengyunqii</name>
    <dbReference type="NCBI Taxonomy" id="2886940"/>
    <lineage>
        <taxon>Bacteria</taxon>
        <taxon>Bacillati</taxon>
        <taxon>Actinomycetota</taxon>
        <taxon>Actinomycetes</taxon>
        <taxon>Micrococcales</taxon>
        <taxon>Micrococcaceae</taxon>
        <taxon>Arthrobacter</taxon>
    </lineage>
</organism>
<proteinExistence type="predicted"/>
<keyword evidence="5" id="KW-1185">Reference proteome</keyword>
<feature type="region of interest" description="Disordered" evidence="1">
    <location>
        <begin position="1"/>
        <end position="101"/>
    </location>
</feature>
<dbReference type="Pfam" id="PF10110">
    <property type="entry name" value="GPDPase_memb"/>
    <property type="match status" value="1"/>
</dbReference>
<accession>A0ABS8GKJ6</accession>
<keyword evidence="2" id="KW-0812">Transmembrane</keyword>
<evidence type="ECO:0000313" key="4">
    <source>
        <dbReference type="EMBL" id="MCC3267187.1"/>
    </source>
</evidence>
<dbReference type="EMBL" id="JAJFZQ010000009">
    <property type="protein sequence ID" value="MCC3267187.1"/>
    <property type="molecule type" value="Genomic_DNA"/>
</dbReference>
<comment type="caution">
    <text evidence="4">The sequence shown here is derived from an EMBL/GenBank/DDBJ whole genome shotgun (WGS) entry which is preliminary data.</text>
</comment>
<sequence>MGQDNHSGGDPQEQQWGSPGQQPPPAPQPWGQQPPQQWGQQPPQQWGQQPPPWNQQPQNPWNQPGGQWNPGASQPGPPPQPWGFPGQLPQGGWTPPPKPGIIPLRPLGLGELLDGAFQACRKNPAATFGTALLIQAVISLLTFLFLGSLVPSALFSSEFDESDFESVESNAGWSLTGLSLLGVISVVGVLLLQGVLVVPIARSILNLKTGFAQTWRLCRSRLLALAGMGLLLTVTIVVGLILFGVLLGLLVSALGSAGIPVLIIGILGLIAAFVWVGVKLSLAPAALVLEPAGIFRSLRRSWQLTNRNFWRCFGILALTAILVSIISSVISVPIVLITSLVTAVGSGPDPADAGAAVALFGLNVAITTFFTAIGYAFQAAVTSLLYVDLRIRREGFDLTLMKEQETAAVNPDLVPGRRSAQPGPDFGGATPPGPAPYGGPPGPGYGG</sequence>
<feature type="compositionally biased region" description="Low complexity" evidence="1">
    <location>
        <begin position="29"/>
        <end position="48"/>
    </location>
</feature>
<reference evidence="4" key="1">
    <citation type="submission" date="2021-10" db="EMBL/GenBank/DDBJ databases">
        <title>Novel species in genus Arthrobacter.</title>
        <authorList>
            <person name="Liu Y."/>
        </authorList>
    </citation>
    <scope>NUCLEOTIDE SEQUENCE</scope>
    <source>
        <strain evidence="4">Zg-Y786</strain>
    </source>
</reference>
<evidence type="ECO:0000313" key="5">
    <source>
        <dbReference type="Proteomes" id="UP001139168"/>
    </source>
</evidence>
<dbReference type="InterPro" id="IPR018476">
    <property type="entry name" value="GlyceroP-diester-Pdiesterase_M"/>
</dbReference>
<dbReference type="RefSeq" id="WP_227892121.1">
    <property type="nucleotide sequence ID" value="NZ_JAJFZQ010000009.1"/>
</dbReference>
<protein>
    <submittedName>
        <fullName evidence="4">Glycerophosphoryl diester phosphodiesterase membrane domain-containing protein</fullName>
    </submittedName>
</protein>
<name>A0ABS8GKJ6_9MICC</name>
<feature type="transmembrane region" description="Helical" evidence="2">
    <location>
        <begin position="222"/>
        <end position="255"/>
    </location>
</feature>
<feature type="compositionally biased region" description="Pro residues" evidence="1">
    <location>
        <begin position="431"/>
        <end position="447"/>
    </location>
</feature>
<feature type="transmembrane region" description="Helical" evidence="2">
    <location>
        <begin position="309"/>
        <end position="337"/>
    </location>
</feature>
<feature type="region of interest" description="Disordered" evidence="1">
    <location>
        <begin position="411"/>
        <end position="447"/>
    </location>
</feature>
<evidence type="ECO:0000259" key="3">
    <source>
        <dbReference type="Pfam" id="PF10110"/>
    </source>
</evidence>
<gene>
    <name evidence="4" type="ORF">LJ752_14185</name>
</gene>
<feature type="compositionally biased region" description="Low complexity" evidence="1">
    <location>
        <begin position="11"/>
        <end position="20"/>
    </location>
</feature>
<evidence type="ECO:0000256" key="2">
    <source>
        <dbReference type="SAM" id="Phobius"/>
    </source>
</evidence>
<feature type="transmembrane region" description="Helical" evidence="2">
    <location>
        <begin position="131"/>
        <end position="155"/>
    </location>
</feature>
<feature type="transmembrane region" description="Helical" evidence="2">
    <location>
        <begin position="261"/>
        <end position="289"/>
    </location>
</feature>
<feature type="transmembrane region" description="Helical" evidence="2">
    <location>
        <begin position="357"/>
        <end position="387"/>
    </location>
</feature>
<feature type="compositionally biased region" description="Low complexity" evidence="1">
    <location>
        <begin position="55"/>
        <end position="74"/>
    </location>
</feature>
<feature type="domain" description="Glycerophosphoryl diester phosphodiesterase membrane" evidence="3">
    <location>
        <begin position="262"/>
        <end position="391"/>
    </location>
</feature>
<keyword evidence="2" id="KW-1133">Transmembrane helix</keyword>
<feature type="transmembrane region" description="Helical" evidence="2">
    <location>
        <begin position="175"/>
        <end position="201"/>
    </location>
</feature>